<dbReference type="Gene3D" id="1.10.10.10">
    <property type="entry name" value="Winged helix-like DNA-binding domain superfamily/Winged helix DNA-binding domain"/>
    <property type="match status" value="1"/>
</dbReference>
<dbReference type="InterPro" id="IPR000600">
    <property type="entry name" value="ROK"/>
</dbReference>
<dbReference type="Pfam" id="PF13412">
    <property type="entry name" value="HTH_24"/>
    <property type="match status" value="1"/>
</dbReference>
<comment type="caution">
    <text evidence="2">The sequence shown here is derived from an EMBL/GenBank/DDBJ whole genome shotgun (WGS) entry which is preliminary data.</text>
</comment>
<dbReference type="Proteomes" id="UP001501842">
    <property type="component" value="Unassembled WGS sequence"/>
</dbReference>
<dbReference type="InterPro" id="IPR036388">
    <property type="entry name" value="WH-like_DNA-bd_sf"/>
</dbReference>
<dbReference type="SUPFAM" id="SSF46785">
    <property type="entry name" value="Winged helix' DNA-binding domain"/>
    <property type="match status" value="1"/>
</dbReference>
<evidence type="ECO:0000256" key="1">
    <source>
        <dbReference type="ARBA" id="ARBA00006479"/>
    </source>
</evidence>
<dbReference type="Gene3D" id="3.30.420.40">
    <property type="match status" value="2"/>
</dbReference>
<dbReference type="InterPro" id="IPR036390">
    <property type="entry name" value="WH_DNA-bd_sf"/>
</dbReference>
<dbReference type="InterPro" id="IPR019885">
    <property type="entry name" value="Tscrpt_reg_HTH_AsnC-type_CS"/>
</dbReference>
<dbReference type="Pfam" id="PF00480">
    <property type="entry name" value="ROK"/>
    <property type="match status" value="1"/>
</dbReference>
<organism evidence="2 3">
    <name type="scientific">Actinocorallia aurantiaca</name>
    <dbReference type="NCBI Taxonomy" id="46204"/>
    <lineage>
        <taxon>Bacteria</taxon>
        <taxon>Bacillati</taxon>
        <taxon>Actinomycetota</taxon>
        <taxon>Actinomycetes</taxon>
        <taxon>Streptosporangiales</taxon>
        <taxon>Thermomonosporaceae</taxon>
        <taxon>Actinocorallia</taxon>
    </lineage>
</organism>
<dbReference type="InterPro" id="IPR011991">
    <property type="entry name" value="ArsR-like_HTH"/>
</dbReference>
<evidence type="ECO:0000313" key="2">
    <source>
        <dbReference type="EMBL" id="GAA2728036.1"/>
    </source>
</evidence>
<dbReference type="EMBL" id="BAAATZ010000012">
    <property type="protein sequence ID" value="GAA2728036.1"/>
    <property type="molecule type" value="Genomic_DNA"/>
</dbReference>
<proteinExistence type="inferred from homology"/>
<dbReference type="InterPro" id="IPR043129">
    <property type="entry name" value="ATPase_NBD"/>
</dbReference>
<dbReference type="SUPFAM" id="SSF53067">
    <property type="entry name" value="Actin-like ATPase domain"/>
    <property type="match status" value="1"/>
</dbReference>
<dbReference type="PANTHER" id="PTHR18964">
    <property type="entry name" value="ROK (REPRESSOR, ORF, KINASE) FAMILY"/>
    <property type="match status" value="1"/>
</dbReference>
<sequence>MSGVAATSGEILRLIREEELRTRAELARFTGLSRPVIGQRVNELLEAGLVLESPGVSSGGRPAARLEFNGAGGTVLVASLGHTHGHLAVCDLAGTILHQEPVGVDGGPDAGIGAVLDLWRDMERGPVLGVGIAVPGAAAEHEAIVSAVADRYPVPVHLDNDVNVMALGEHRLRHDVDDLLFVKASTGIGAGIVSGGRLQRGAYGSAGEIGHIPVPDGLLCGCGTVGCVETLAGGAALLAQLGGRAANLPELAAFARAGDLEAVAVLREAGRRIGEVIAAAVNVLNPALVVLGGDLSGKNLIAGVRETVYQRAAAVATRRLRIEPSLLGDDAGLLGCATMILDHILSPRAVDAALRSASRPAAPQDPTRVP</sequence>
<protein>
    <submittedName>
        <fullName evidence="2">ROK family transcriptional regulator</fullName>
    </submittedName>
</protein>
<name>A0ABN3UAI9_9ACTN</name>
<dbReference type="CDD" id="cd00090">
    <property type="entry name" value="HTH_ARSR"/>
    <property type="match status" value="1"/>
</dbReference>
<gene>
    <name evidence="2" type="ORF">GCM10010439_35350</name>
</gene>
<reference evidence="2 3" key="1">
    <citation type="journal article" date="2019" name="Int. J. Syst. Evol. Microbiol.">
        <title>The Global Catalogue of Microorganisms (GCM) 10K type strain sequencing project: providing services to taxonomists for standard genome sequencing and annotation.</title>
        <authorList>
            <consortium name="The Broad Institute Genomics Platform"/>
            <consortium name="The Broad Institute Genome Sequencing Center for Infectious Disease"/>
            <person name="Wu L."/>
            <person name="Ma J."/>
        </authorList>
    </citation>
    <scope>NUCLEOTIDE SEQUENCE [LARGE SCALE GENOMIC DNA]</scope>
    <source>
        <strain evidence="2 3">JCM 8201</strain>
    </source>
</reference>
<dbReference type="PROSITE" id="PS00519">
    <property type="entry name" value="HTH_ASNC_1"/>
    <property type="match status" value="1"/>
</dbReference>
<keyword evidence="3" id="KW-1185">Reference proteome</keyword>
<dbReference type="PANTHER" id="PTHR18964:SF173">
    <property type="entry name" value="GLUCOKINASE"/>
    <property type="match status" value="1"/>
</dbReference>
<accession>A0ABN3UAI9</accession>
<evidence type="ECO:0000313" key="3">
    <source>
        <dbReference type="Proteomes" id="UP001501842"/>
    </source>
</evidence>
<comment type="similarity">
    <text evidence="1">Belongs to the ROK (NagC/XylR) family.</text>
</comment>